<reference evidence="2 3" key="1">
    <citation type="submission" date="2019-05" db="EMBL/GenBank/DDBJ databases">
        <title>Another draft genome of Portunus trituberculatus and its Hox gene families provides insights of decapod evolution.</title>
        <authorList>
            <person name="Jeong J.-H."/>
            <person name="Song I."/>
            <person name="Kim S."/>
            <person name="Choi T."/>
            <person name="Kim D."/>
            <person name="Ryu S."/>
            <person name="Kim W."/>
        </authorList>
    </citation>
    <scope>NUCLEOTIDE SEQUENCE [LARGE SCALE GENOMIC DNA]</scope>
    <source>
        <tissue evidence="2">Muscle</tissue>
    </source>
</reference>
<sequence length="244" mass="27193">MLRLQCSEFFSKPPRTRVSSSWCGSDARCSARCCQSTASWPPGNTNSIIVLSTSTPRSHSVLTYLTRQLPSLTQPCHAPSPLTPPHLLCCWYLNTSINIRPSICVHARALRIHGRLSAPRNFGHKEATRHLSAAHLHFYAFSRIPFHPFITTDFFGPFALSLPPSLPSSFSPFIPPRPHPGHPLLPGTCWAPPMTPPNKITSGAPFPHRDTDHNTRGSHHQLLPSLPSRRLPRAYLHKELHPIS</sequence>
<name>A0A5B7EST0_PORTR</name>
<evidence type="ECO:0000313" key="3">
    <source>
        <dbReference type="Proteomes" id="UP000324222"/>
    </source>
</evidence>
<keyword evidence="3" id="KW-1185">Reference proteome</keyword>
<gene>
    <name evidence="2" type="ORF">E2C01_031426</name>
</gene>
<comment type="caution">
    <text evidence="2">The sequence shown here is derived from an EMBL/GenBank/DDBJ whole genome shotgun (WGS) entry which is preliminary data.</text>
</comment>
<proteinExistence type="predicted"/>
<evidence type="ECO:0000313" key="2">
    <source>
        <dbReference type="EMBL" id="MPC37930.1"/>
    </source>
</evidence>
<dbReference type="AlphaFoldDB" id="A0A5B7EST0"/>
<accession>A0A5B7EST0</accession>
<evidence type="ECO:0000256" key="1">
    <source>
        <dbReference type="SAM" id="MobiDB-lite"/>
    </source>
</evidence>
<feature type="region of interest" description="Disordered" evidence="1">
    <location>
        <begin position="200"/>
        <end position="225"/>
    </location>
</feature>
<dbReference type="EMBL" id="VSRR010003928">
    <property type="protein sequence ID" value="MPC37930.1"/>
    <property type="molecule type" value="Genomic_DNA"/>
</dbReference>
<protein>
    <submittedName>
        <fullName evidence="2">Uncharacterized protein</fullName>
    </submittedName>
</protein>
<dbReference type="Proteomes" id="UP000324222">
    <property type="component" value="Unassembled WGS sequence"/>
</dbReference>
<organism evidence="2 3">
    <name type="scientific">Portunus trituberculatus</name>
    <name type="common">Swimming crab</name>
    <name type="synonym">Neptunus trituberculatus</name>
    <dbReference type="NCBI Taxonomy" id="210409"/>
    <lineage>
        <taxon>Eukaryota</taxon>
        <taxon>Metazoa</taxon>
        <taxon>Ecdysozoa</taxon>
        <taxon>Arthropoda</taxon>
        <taxon>Crustacea</taxon>
        <taxon>Multicrustacea</taxon>
        <taxon>Malacostraca</taxon>
        <taxon>Eumalacostraca</taxon>
        <taxon>Eucarida</taxon>
        <taxon>Decapoda</taxon>
        <taxon>Pleocyemata</taxon>
        <taxon>Brachyura</taxon>
        <taxon>Eubrachyura</taxon>
        <taxon>Portunoidea</taxon>
        <taxon>Portunidae</taxon>
        <taxon>Portuninae</taxon>
        <taxon>Portunus</taxon>
    </lineage>
</organism>